<keyword evidence="6" id="KW-0443">Lipid metabolism</keyword>
<evidence type="ECO:0000256" key="5">
    <source>
        <dbReference type="ARBA" id="ARBA00022842"/>
    </source>
</evidence>
<dbReference type="InterPro" id="IPR008278">
    <property type="entry name" value="4-PPantetheinyl_Trfase_dom"/>
</dbReference>
<sequence length="92" mass="9910">MILGVGTDLCDIRRIERSIARFGDRFLDRVFTEAERAKAGAQTAPAAAYAKRFAAKEACAKALGCGFGQHAAWREIGVENDEAGRPALRLTG</sequence>
<evidence type="ECO:0000256" key="1">
    <source>
        <dbReference type="ARBA" id="ARBA00022516"/>
    </source>
</evidence>
<feature type="non-terminal residue" evidence="9">
    <location>
        <position position="92"/>
    </location>
</feature>
<keyword evidence="10" id="KW-1185">Reference proteome</keyword>
<gene>
    <name evidence="9" type="primary">acpS</name>
    <name evidence="9" type="ORF">ACFQ4O_15400</name>
</gene>
<evidence type="ECO:0000256" key="2">
    <source>
        <dbReference type="ARBA" id="ARBA00022679"/>
    </source>
</evidence>
<dbReference type="EC" id="2.7.8.7" evidence="9"/>
<keyword evidence="2 9" id="KW-0808">Transferase</keyword>
<keyword evidence="7" id="KW-0275">Fatty acid biosynthesis</keyword>
<dbReference type="InterPro" id="IPR004568">
    <property type="entry name" value="Ppantetheine-prot_Trfase_dom"/>
</dbReference>
<evidence type="ECO:0000313" key="10">
    <source>
        <dbReference type="Proteomes" id="UP001597171"/>
    </source>
</evidence>
<evidence type="ECO:0000256" key="7">
    <source>
        <dbReference type="ARBA" id="ARBA00023160"/>
    </source>
</evidence>
<evidence type="ECO:0000256" key="4">
    <source>
        <dbReference type="ARBA" id="ARBA00022832"/>
    </source>
</evidence>
<proteinExistence type="predicted"/>
<keyword evidence="1" id="KW-0444">Lipid biosynthesis</keyword>
<organism evidence="9 10">
    <name type="scientific">Methylopila musalis</name>
    <dbReference type="NCBI Taxonomy" id="1134781"/>
    <lineage>
        <taxon>Bacteria</taxon>
        <taxon>Pseudomonadati</taxon>
        <taxon>Pseudomonadota</taxon>
        <taxon>Alphaproteobacteria</taxon>
        <taxon>Hyphomicrobiales</taxon>
        <taxon>Methylopilaceae</taxon>
        <taxon>Methylopila</taxon>
    </lineage>
</organism>
<evidence type="ECO:0000256" key="3">
    <source>
        <dbReference type="ARBA" id="ARBA00022723"/>
    </source>
</evidence>
<dbReference type="Gene3D" id="3.90.470.20">
    <property type="entry name" value="4'-phosphopantetheinyl transferase domain"/>
    <property type="match status" value="1"/>
</dbReference>
<dbReference type="EMBL" id="JBHTMX010000217">
    <property type="protein sequence ID" value="MFD1333384.1"/>
    <property type="molecule type" value="Genomic_DNA"/>
</dbReference>
<keyword evidence="3" id="KW-0479">Metal-binding</keyword>
<comment type="caution">
    <text evidence="9">The sequence shown here is derived from an EMBL/GenBank/DDBJ whole genome shotgun (WGS) entry which is preliminary data.</text>
</comment>
<protein>
    <submittedName>
        <fullName evidence="9">Holo-ACP synthase</fullName>
        <ecNumber evidence="9">2.7.8.7</ecNumber>
    </submittedName>
</protein>
<keyword evidence="4" id="KW-0276">Fatty acid metabolism</keyword>
<feature type="domain" description="4'-phosphopantetheinyl transferase" evidence="8">
    <location>
        <begin position="4"/>
        <end position="90"/>
    </location>
</feature>
<reference evidence="10" key="1">
    <citation type="journal article" date="2019" name="Int. J. Syst. Evol. Microbiol.">
        <title>The Global Catalogue of Microorganisms (GCM) 10K type strain sequencing project: providing services to taxonomists for standard genome sequencing and annotation.</title>
        <authorList>
            <consortium name="The Broad Institute Genomics Platform"/>
            <consortium name="The Broad Institute Genome Sequencing Center for Infectious Disease"/>
            <person name="Wu L."/>
            <person name="Ma J."/>
        </authorList>
    </citation>
    <scope>NUCLEOTIDE SEQUENCE [LARGE SCALE GENOMIC DNA]</scope>
    <source>
        <strain evidence="10">CCUG 61696</strain>
    </source>
</reference>
<dbReference type="RefSeq" id="WP_378776895.1">
    <property type="nucleotide sequence ID" value="NZ_JBHTMX010000217.1"/>
</dbReference>
<dbReference type="GO" id="GO:0008897">
    <property type="term" value="F:holo-[acyl-carrier-protein] synthase activity"/>
    <property type="evidence" value="ECO:0007669"/>
    <property type="project" value="UniProtKB-EC"/>
</dbReference>
<evidence type="ECO:0000259" key="8">
    <source>
        <dbReference type="Pfam" id="PF01648"/>
    </source>
</evidence>
<dbReference type="Pfam" id="PF01648">
    <property type="entry name" value="ACPS"/>
    <property type="match status" value="1"/>
</dbReference>
<dbReference type="NCBIfam" id="TIGR00516">
    <property type="entry name" value="acpS"/>
    <property type="match status" value="1"/>
</dbReference>
<evidence type="ECO:0000313" key="9">
    <source>
        <dbReference type="EMBL" id="MFD1333384.1"/>
    </source>
</evidence>
<keyword evidence="5" id="KW-0460">Magnesium</keyword>
<accession>A0ABW3ZBE6</accession>
<evidence type="ECO:0000256" key="6">
    <source>
        <dbReference type="ARBA" id="ARBA00023098"/>
    </source>
</evidence>
<dbReference type="SUPFAM" id="SSF56214">
    <property type="entry name" value="4'-phosphopantetheinyl transferase"/>
    <property type="match status" value="1"/>
</dbReference>
<dbReference type="InterPro" id="IPR002582">
    <property type="entry name" value="ACPS"/>
</dbReference>
<dbReference type="Proteomes" id="UP001597171">
    <property type="component" value="Unassembled WGS sequence"/>
</dbReference>
<name>A0ABW3ZBE6_9HYPH</name>
<dbReference type="NCBIfam" id="TIGR00556">
    <property type="entry name" value="pantethn_trn"/>
    <property type="match status" value="1"/>
</dbReference>
<dbReference type="InterPro" id="IPR037143">
    <property type="entry name" value="4-PPantetheinyl_Trfase_dom_sf"/>
</dbReference>